<keyword evidence="2" id="KW-0732">Signal</keyword>
<evidence type="ECO:0008006" key="5">
    <source>
        <dbReference type="Google" id="ProtNLM"/>
    </source>
</evidence>
<dbReference type="EMBL" id="JAUSRF010000004">
    <property type="protein sequence ID" value="MDP9836948.1"/>
    <property type="molecule type" value="Genomic_DNA"/>
</dbReference>
<evidence type="ECO:0000256" key="1">
    <source>
        <dbReference type="SAM" id="MobiDB-lite"/>
    </source>
</evidence>
<sequence>MTHIVVKAGIAALVALTSFGATLTGAAAAGPDYGIYVQYHDRDRGPPRGWHGGPPPRDWRGPPPRRDRCSSGLAEDKASRMGLRRARVVDVSRRVVVVEGFDRRGRDRIVFANERGCPVIRR</sequence>
<feature type="region of interest" description="Disordered" evidence="1">
    <location>
        <begin position="44"/>
        <end position="77"/>
    </location>
</feature>
<accession>A0ABT9PR70</accession>
<evidence type="ECO:0000256" key="2">
    <source>
        <dbReference type="SAM" id="SignalP"/>
    </source>
</evidence>
<proteinExistence type="predicted"/>
<feature type="chain" id="PRO_5046942675" description="Antifreeze protein" evidence="2">
    <location>
        <begin position="21"/>
        <end position="122"/>
    </location>
</feature>
<reference evidence="3 4" key="1">
    <citation type="submission" date="2023-07" db="EMBL/GenBank/DDBJ databases">
        <title>Sorghum-associated microbial communities from plants grown in Nebraska, USA.</title>
        <authorList>
            <person name="Schachtman D."/>
        </authorList>
    </citation>
    <scope>NUCLEOTIDE SEQUENCE [LARGE SCALE GENOMIC DNA]</scope>
    <source>
        <strain evidence="3 4">DS1307</strain>
    </source>
</reference>
<organism evidence="3 4">
    <name type="scientific">Neorhizobium huautlense</name>
    <dbReference type="NCBI Taxonomy" id="67774"/>
    <lineage>
        <taxon>Bacteria</taxon>
        <taxon>Pseudomonadati</taxon>
        <taxon>Pseudomonadota</taxon>
        <taxon>Alphaproteobacteria</taxon>
        <taxon>Hyphomicrobiales</taxon>
        <taxon>Rhizobiaceae</taxon>
        <taxon>Rhizobium/Agrobacterium group</taxon>
        <taxon>Neorhizobium</taxon>
    </lineage>
</organism>
<gene>
    <name evidence="3" type="ORF">J2T09_001693</name>
</gene>
<feature type="signal peptide" evidence="2">
    <location>
        <begin position="1"/>
        <end position="20"/>
    </location>
</feature>
<name>A0ABT9PR70_9HYPH</name>
<feature type="compositionally biased region" description="Basic and acidic residues" evidence="1">
    <location>
        <begin position="57"/>
        <end position="77"/>
    </location>
</feature>
<protein>
    <recommendedName>
        <fullName evidence="5">Antifreeze protein</fullName>
    </recommendedName>
</protein>
<comment type="caution">
    <text evidence="3">The sequence shown here is derived from an EMBL/GenBank/DDBJ whole genome shotgun (WGS) entry which is preliminary data.</text>
</comment>
<dbReference type="RefSeq" id="WP_306833176.1">
    <property type="nucleotide sequence ID" value="NZ_JAUSRF010000004.1"/>
</dbReference>
<evidence type="ECO:0000313" key="4">
    <source>
        <dbReference type="Proteomes" id="UP001241472"/>
    </source>
</evidence>
<keyword evidence="4" id="KW-1185">Reference proteome</keyword>
<evidence type="ECO:0000313" key="3">
    <source>
        <dbReference type="EMBL" id="MDP9836948.1"/>
    </source>
</evidence>
<dbReference type="Proteomes" id="UP001241472">
    <property type="component" value="Unassembled WGS sequence"/>
</dbReference>